<keyword evidence="2 7" id="KW-0436">Ligase</keyword>
<sequence length="1010" mass="111864">MLLTFFYMIATWIQAWRLSSLRARLNIAFQGPETSRPSITFHTRSPVCTKEETCGDKSIAGIGNGGTEDLLSSYFCGNHNVAKLSDLLWFQGDKCLCTIYPQQKVDVTDWLQYPYGKTLFPLCTYNCTQVGLHQDCKMHVLIEADLKSYNPVVTNKTTKLEDYGLIVAWTTDRSLGLILETDLDHITKFSIALMNDQCFINNGFSLTRIQSVLVSGKPCAYNSDQLNHIHNKKLIGKAQCEAHMKRLQIFSSTARLVSQQRMTIEVEDPPGIFISPGSESLTLQMPTILEITIPGDLSDMKEESSNSPVPSTPPPTPASATAIINGTASRLSQALTNSVDLSPTPYLDSSAILSDTPNRSESQNLHLKDVINIEVASSVNLLGSSSFKSSHVTDEGEGRTLSPKKLPSTSTANYSPSKKLVTGSGNYSKPPNVLIYADSTIAIENVKNVLDATLNKDKYTIYTLSLEEAQNEVWMDQATLVVVCGNVGVDIASQLVEYMVQGGKLLALCSNTLHTLLPSFKTAEVREHELVRFSYGKWKHVRMMHHIFCYQASPAKTKFSQDHEDVKVAAPQTPASANVRDKAGKSHTFHVRVLGTEEIWHTPSILLANLPTSGGKAVFSQIHLEADPSQYEFEESKFNALKQSNTARLEIFSDLLGTQLGMDVSSEPRTEPIYGSAFFLGRHELKLEMLDRLKAKMQPNDLLRMSKLEIQFCDRTTKAAPASEFLLPVMVHQCPDKFSTVEYFENLTSEHLGRLVIYADIMSSSMDVVAGTTLHHGLVVIPRRQTKGQGRKKNIWLSPEGCAMFTLQLHIPLNSPLGRHLPILQHLVAVSIVSAIKSIPGYKELDLRLKWPNDIYAGSTAKIGGLIVNTVMEGLNAICNIGVGANLSNSVPTCCINDVIGWYNKQNATKLQKLSYERFLALVFSEIERLVNVVQADNLDHLYEVYYEYWMHTDAEVTVISPQGSSQEVKVLGIDDYGFLQVEGKDGNIFAVHPDGNSFDILKGLIAPQK</sequence>
<evidence type="ECO:0000256" key="2">
    <source>
        <dbReference type="ARBA" id="ARBA00022598"/>
    </source>
</evidence>
<dbReference type="KEGG" id="ccin:107265728"/>
<comment type="similarity">
    <text evidence="1">Belongs to the biotin--protein ligase family.</text>
</comment>
<dbReference type="RefSeq" id="XP_024938753.1">
    <property type="nucleotide sequence ID" value="XM_025082985.1"/>
</dbReference>
<dbReference type="InterPro" id="IPR004408">
    <property type="entry name" value="Biotin_CoA_COase_ligase"/>
</dbReference>
<feature type="compositionally biased region" description="Polar residues" evidence="3">
    <location>
        <begin position="407"/>
        <end position="416"/>
    </location>
</feature>
<protein>
    <submittedName>
        <fullName evidence="7 8">Biotin--protein ligase isoform X1</fullName>
    </submittedName>
</protein>
<dbReference type="GeneID" id="107265728"/>
<name>A0AAJ7BQA3_CEPCN</name>
<proteinExistence type="inferred from homology"/>
<keyword evidence="6" id="KW-1185">Reference proteome</keyword>
<dbReference type="SUPFAM" id="SSF55681">
    <property type="entry name" value="Class II aaRS and biotin synthetases"/>
    <property type="match status" value="1"/>
</dbReference>
<dbReference type="PROSITE" id="PS51733">
    <property type="entry name" value="BPL_LPL_CATALYTIC"/>
    <property type="match status" value="1"/>
</dbReference>
<gene>
    <name evidence="7 8 9 10 11" type="primary">LOC107265728</name>
</gene>
<dbReference type="RefSeq" id="XP_015590960.1">
    <property type="nucleotide sequence ID" value="XM_015735474.2"/>
</dbReference>
<evidence type="ECO:0000313" key="9">
    <source>
        <dbReference type="RefSeq" id="XP_024938753.1"/>
    </source>
</evidence>
<organism evidence="6 8">
    <name type="scientific">Cephus cinctus</name>
    <name type="common">Wheat stem sawfly</name>
    <dbReference type="NCBI Taxonomy" id="211228"/>
    <lineage>
        <taxon>Eukaryota</taxon>
        <taxon>Metazoa</taxon>
        <taxon>Ecdysozoa</taxon>
        <taxon>Arthropoda</taxon>
        <taxon>Hexapoda</taxon>
        <taxon>Insecta</taxon>
        <taxon>Pterygota</taxon>
        <taxon>Neoptera</taxon>
        <taxon>Endopterygota</taxon>
        <taxon>Hymenoptera</taxon>
        <taxon>Cephoidea</taxon>
        <taxon>Cephidae</taxon>
        <taxon>Cephus</taxon>
    </lineage>
</organism>
<evidence type="ECO:0000259" key="5">
    <source>
        <dbReference type="PROSITE" id="PS51733"/>
    </source>
</evidence>
<evidence type="ECO:0000256" key="4">
    <source>
        <dbReference type="SAM" id="SignalP"/>
    </source>
</evidence>
<dbReference type="InterPro" id="IPR003142">
    <property type="entry name" value="BPL_C"/>
</dbReference>
<evidence type="ECO:0000313" key="8">
    <source>
        <dbReference type="RefSeq" id="XP_015590961.1"/>
    </source>
</evidence>
<feature type="signal peptide" evidence="4">
    <location>
        <begin position="1"/>
        <end position="15"/>
    </location>
</feature>
<dbReference type="RefSeq" id="XP_024938754.1">
    <property type="nucleotide sequence ID" value="XM_025082986.1"/>
</dbReference>
<reference evidence="7 8" key="1">
    <citation type="submission" date="2025-04" db="UniProtKB">
        <authorList>
            <consortium name="RefSeq"/>
        </authorList>
    </citation>
    <scope>IDENTIFICATION</scope>
</reference>
<dbReference type="Gene3D" id="3.30.930.10">
    <property type="entry name" value="Bira Bifunctional Protein, Domain 2"/>
    <property type="match status" value="1"/>
</dbReference>
<dbReference type="NCBIfam" id="TIGR00121">
    <property type="entry name" value="birA_ligase"/>
    <property type="match status" value="1"/>
</dbReference>
<dbReference type="Proteomes" id="UP000694920">
    <property type="component" value="Unplaced"/>
</dbReference>
<dbReference type="PANTHER" id="PTHR12835">
    <property type="entry name" value="BIOTIN PROTEIN LIGASE"/>
    <property type="match status" value="1"/>
</dbReference>
<dbReference type="Pfam" id="PF02237">
    <property type="entry name" value="BPL_C"/>
    <property type="match status" value="1"/>
</dbReference>
<dbReference type="RefSeq" id="XP_024938755.1">
    <property type="nucleotide sequence ID" value="XM_025082987.1"/>
</dbReference>
<feature type="region of interest" description="Disordered" evidence="3">
    <location>
        <begin position="386"/>
        <end position="423"/>
    </location>
</feature>
<dbReference type="RefSeq" id="XP_015590961.1">
    <property type="nucleotide sequence ID" value="XM_015735475.2"/>
</dbReference>
<dbReference type="PANTHER" id="PTHR12835:SF5">
    <property type="entry name" value="BIOTIN--PROTEIN LIGASE"/>
    <property type="match status" value="1"/>
</dbReference>
<evidence type="ECO:0000313" key="7">
    <source>
        <dbReference type="RefSeq" id="XP_015590960.1"/>
    </source>
</evidence>
<feature type="chain" id="PRO_5044708603" evidence="4">
    <location>
        <begin position="16"/>
        <end position="1010"/>
    </location>
</feature>
<dbReference type="CTD" id="40659"/>
<accession>A0AAJ7BQA3</accession>
<feature type="region of interest" description="Disordered" evidence="3">
    <location>
        <begin position="298"/>
        <end position="321"/>
    </location>
</feature>
<feature type="domain" description="BPL/LPL catalytic" evidence="5">
    <location>
        <begin position="740"/>
        <end position="935"/>
    </location>
</feature>
<dbReference type="InterPro" id="IPR004143">
    <property type="entry name" value="BPL_LPL_catalytic"/>
</dbReference>
<dbReference type="InterPro" id="IPR045864">
    <property type="entry name" value="aa-tRNA-synth_II/BPL/LPL"/>
</dbReference>
<dbReference type="AlphaFoldDB" id="A0AAJ7BQA3"/>
<dbReference type="GO" id="GO:0005737">
    <property type="term" value="C:cytoplasm"/>
    <property type="evidence" value="ECO:0007669"/>
    <property type="project" value="TreeGrafter"/>
</dbReference>
<evidence type="ECO:0000313" key="11">
    <source>
        <dbReference type="RefSeq" id="XP_024938755.1"/>
    </source>
</evidence>
<evidence type="ECO:0000256" key="1">
    <source>
        <dbReference type="ARBA" id="ARBA00009934"/>
    </source>
</evidence>
<evidence type="ECO:0000256" key="3">
    <source>
        <dbReference type="SAM" id="MobiDB-lite"/>
    </source>
</evidence>
<dbReference type="GO" id="GO:0004077">
    <property type="term" value="F:biotin--[biotin carboxyl-carrier protein] ligase activity"/>
    <property type="evidence" value="ECO:0007669"/>
    <property type="project" value="InterPro"/>
</dbReference>
<evidence type="ECO:0000313" key="6">
    <source>
        <dbReference type="Proteomes" id="UP000694920"/>
    </source>
</evidence>
<dbReference type="Pfam" id="PF03099">
    <property type="entry name" value="BPL_LplA_LipB"/>
    <property type="match status" value="1"/>
</dbReference>
<keyword evidence="4" id="KW-0732">Signal</keyword>
<evidence type="ECO:0000313" key="10">
    <source>
        <dbReference type="RefSeq" id="XP_024938754.1"/>
    </source>
</evidence>